<proteinExistence type="predicted"/>
<protein>
    <submittedName>
        <fullName evidence="1">Uncharacterized protein</fullName>
    </submittedName>
</protein>
<accession>A0A1Y0B414</accession>
<name>A0A1Y0B414_9LAMI</name>
<organism evidence="1">
    <name type="scientific">Utricularia reniformis</name>
    <dbReference type="NCBI Taxonomy" id="192314"/>
    <lineage>
        <taxon>Eukaryota</taxon>
        <taxon>Viridiplantae</taxon>
        <taxon>Streptophyta</taxon>
        <taxon>Embryophyta</taxon>
        <taxon>Tracheophyta</taxon>
        <taxon>Spermatophyta</taxon>
        <taxon>Magnoliopsida</taxon>
        <taxon>eudicotyledons</taxon>
        <taxon>Gunneridae</taxon>
        <taxon>Pentapetalae</taxon>
        <taxon>asterids</taxon>
        <taxon>lamiids</taxon>
        <taxon>Lamiales</taxon>
        <taxon>Lentibulariaceae</taxon>
        <taxon>Utricularia</taxon>
    </lineage>
</organism>
<gene>
    <name evidence="1" type="ORF">AEK19_MT2037</name>
</gene>
<dbReference type="AlphaFoldDB" id="A0A1Y0B414"/>
<geneLocation type="mitochondrion" evidence="1"/>
<evidence type="ECO:0000313" key="1">
    <source>
        <dbReference type="EMBL" id="ART32196.1"/>
    </source>
</evidence>
<sequence length="56" mass="6524">MLTSLDQAPTQHEYKRLLEFENPELKHECYSLFQQVLSQHPALAENAAYNPILKKP</sequence>
<reference evidence="1" key="1">
    <citation type="submission" date="2017-03" db="EMBL/GenBank/DDBJ databases">
        <title>The mitochondrial genome of the carnivorous plant Utricularia reniformis (Lentibulariaceae): structure, comparative analysis and evolutionary landmarks.</title>
        <authorList>
            <person name="Silva S.R."/>
            <person name="Alvarenga D.O."/>
            <person name="Michael T.P."/>
            <person name="Miranda V.F.O."/>
            <person name="Varani A.M."/>
        </authorList>
    </citation>
    <scope>NUCLEOTIDE SEQUENCE</scope>
</reference>
<dbReference type="EMBL" id="KY774314">
    <property type="protein sequence ID" value="ART32196.1"/>
    <property type="molecule type" value="Genomic_DNA"/>
</dbReference>
<keyword evidence="1" id="KW-0496">Mitochondrion</keyword>